<keyword evidence="4 7" id="KW-0812">Transmembrane</keyword>
<feature type="transmembrane region" description="Helical" evidence="7">
    <location>
        <begin position="231"/>
        <end position="250"/>
    </location>
</feature>
<dbReference type="HOGENOM" id="CLU_054154_0_0_9"/>
<evidence type="ECO:0000256" key="7">
    <source>
        <dbReference type="SAM" id="Phobius"/>
    </source>
</evidence>
<keyword evidence="10" id="KW-1185">Reference proteome</keyword>
<name>G9WPW1_9FIRM</name>
<evidence type="ECO:0000313" key="10">
    <source>
        <dbReference type="Proteomes" id="UP000018461"/>
    </source>
</evidence>
<sequence length="384" mass="45303">MKKNSQIAFLSAYSFFLSILVIFVHSTHFTVPELQAVRKTAFFDSSNLLKLEFFFSEFLGQVAVPGFFFLSGFLFYRNLNSMKDWGRKLKERMKSYLIPYLLWNMGMTLLYMFFQKAECNPENLFQGILFYRFNPVFWYFYQLLLLTFCFPFIAVSTLLGRGRKKQGRIAFIFPFLFLILVYFRLDIPYLNEDAGFYYSFGAAFSIFLNEEGESNIFLRERRTRNTYLKRFILPCLLFCFSLFCYGYVLFGENIAFLLSLTVLYRLSMAMFFFCIFWLRGDKPALLCKGNKGLAYFFEALQEMNFYIYAVHYLFLRLWFILQSTLQGLLRNVLPISFYDGVSNGLKAFFYLLSPVYCLALAYFTGVLIKRISPNLWKTINGGRG</sequence>
<feature type="transmembrane region" description="Helical" evidence="7">
    <location>
        <begin position="167"/>
        <end position="183"/>
    </location>
</feature>
<comment type="similarity">
    <text evidence="2">Belongs to the acyltransferase 3 family.</text>
</comment>
<reference evidence="9" key="1">
    <citation type="submission" date="2011-08" db="EMBL/GenBank/DDBJ databases">
        <authorList>
            <consortium name="The Broad Institute Genome Sequencing Platform"/>
            <person name="Earl A."/>
            <person name="Ward D."/>
            <person name="Feldgarden M."/>
            <person name="Gevers D."/>
            <person name="Sizova M."/>
            <person name="Hazen A."/>
            <person name="Epstein S."/>
            <person name="Young S.K."/>
            <person name="Zeng Q."/>
            <person name="Gargeya S."/>
            <person name="Fitzgerald M."/>
            <person name="Haas B."/>
            <person name="Abouelleil A."/>
            <person name="Alvarado L."/>
            <person name="Arachchi H.M."/>
            <person name="Berlin A."/>
            <person name="Brown A."/>
            <person name="Chapman S.B."/>
            <person name="Chen Z."/>
            <person name="Dunbar C."/>
            <person name="Freedman E."/>
            <person name="Gearin G."/>
            <person name="Gellesch M."/>
            <person name="Goldberg J."/>
            <person name="Griggs A."/>
            <person name="Gujja S."/>
            <person name="Heiman D."/>
            <person name="Howarth C."/>
            <person name="Larson L."/>
            <person name="Lui A."/>
            <person name="MacDonald P.J.P."/>
            <person name="Montmayeur A."/>
            <person name="Murphy C."/>
            <person name="Neiman D."/>
            <person name="Pearson M."/>
            <person name="Priest M."/>
            <person name="Roberts A."/>
            <person name="Saif S."/>
            <person name="Shea T."/>
            <person name="Shenoy N."/>
            <person name="Sisk P."/>
            <person name="Stolte C."/>
            <person name="Sykes S."/>
            <person name="Wortman J."/>
            <person name="Nusbaum C."/>
            <person name="Birren B."/>
        </authorList>
    </citation>
    <scope>NUCLEOTIDE SEQUENCE</scope>
    <source>
        <strain evidence="9">ACB1</strain>
    </source>
</reference>
<feature type="transmembrane region" description="Helical" evidence="7">
    <location>
        <begin position="58"/>
        <end position="76"/>
    </location>
</feature>
<evidence type="ECO:0000256" key="4">
    <source>
        <dbReference type="ARBA" id="ARBA00022692"/>
    </source>
</evidence>
<dbReference type="STRING" id="796943.HMPREF9625_01394"/>
<dbReference type="PANTHER" id="PTHR40074">
    <property type="entry name" value="O-ACETYLTRANSFERASE WECH"/>
    <property type="match status" value="1"/>
</dbReference>
<keyword evidence="6 7" id="KW-0472">Membrane</keyword>
<evidence type="ECO:0000313" key="9">
    <source>
        <dbReference type="EMBL" id="EHL10394.1"/>
    </source>
</evidence>
<reference evidence="9" key="2">
    <citation type="submission" date="2013-03" db="EMBL/GenBank/DDBJ databases">
        <title>The Genome Sequence of Oribacterium sp. ACB1.</title>
        <authorList>
            <consortium name="The Broad Institute Genomics Platform"/>
            <consortium name="The Broad Institute Genome Sequencing Center for Infectious Disease"/>
            <person name="Earl A."/>
            <person name="Ward D."/>
            <person name="Feldgarden M."/>
            <person name="Gevers D."/>
            <person name="Sizova M."/>
            <person name="Hazen A."/>
            <person name="Epstein S."/>
            <person name="Walker B."/>
            <person name="Young S."/>
            <person name="Zeng Q."/>
            <person name="Gargeya S."/>
            <person name="Fitzgerald M."/>
            <person name="Haas B."/>
            <person name="Abouelleil A."/>
            <person name="Allen A.W."/>
            <person name="Alvarado L."/>
            <person name="Arachchi H.M."/>
            <person name="Berlin A.M."/>
            <person name="Chapman S.B."/>
            <person name="Gainer-Dewar J."/>
            <person name="Goldberg J."/>
            <person name="Griggs A."/>
            <person name="Gujja S."/>
            <person name="Hansen M."/>
            <person name="Howarth C."/>
            <person name="Imamovic A."/>
            <person name="Ireland A."/>
            <person name="Larimer J."/>
            <person name="McCowan C."/>
            <person name="Murphy C."/>
            <person name="Pearson M."/>
            <person name="Poon T.W."/>
            <person name="Priest M."/>
            <person name="Roberts A."/>
            <person name="Saif S."/>
            <person name="Shea T."/>
            <person name="Sisk P."/>
            <person name="Sykes S."/>
            <person name="Wortman J."/>
            <person name="Nusbaum C."/>
            <person name="Birren B."/>
        </authorList>
    </citation>
    <scope>NUCLEOTIDE SEQUENCE [LARGE SCALE GENOMIC DNA]</scope>
    <source>
        <strain evidence="9">ACB1</strain>
    </source>
</reference>
<evidence type="ECO:0000256" key="2">
    <source>
        <dbReference type="ARBA" id="ARBA00007400"/>
    </source>
</evidence>
<protein>
    <recommendedName>
        <fullName evidence="8">Acyltransferase 3 domain-containing protein</fullName>
    </recommendedName>
</protein>
<evidence type="ECO:0000256" key="3">
    <source>
        <dbReference type="ARBA" id="ARBA00022475"/>
    </source>
</evidence>
<feature type="transmembrane region" description="Helical" evidence="7">
    <location>
        <begin position="195"/>
        <end position="210"/>
    </location>
</feature>
<keyword evidence="5 7" id="KW-1133">Transmembrane helix</keyword>
<keyword evidence="3" id="KW-1003">Cell membrane</keyword>
<dbReference type="GO" id="GO:0016413">
    <property type="term" value="F:O-acetyltransferase activity"/>
    <property type="evidence" value="ECO:0007669"/>
    <property type="project" value="TreeGrafter"/>
</dbReference>
<comment type="subcellular location">
    <subcellularLocation>
        <location evidence="1">Cell membrane</location>
        <topology evidence="1">Multi-pass membrane protein</topology>
    </subcellularLocation>
</comment>
<feature type="transmembrane region" description="Helical" evidence="7">
    <location>
        <begin position="139"/>
        <end position="160"/>
    </location>
</feature>
<evidence type="ECO:0000256" key="1">
    <source>
        <dbReference type="ARBA" id="ARBA00004651"/>
    </source>
</evidence>
<dbReference type="InterPro" id="IPR002656">
    <property type="entry name" value="Acyl_transf_3_dom"/>
</dbReference>
<comment type="caution">
    <text evidence="9">The sequence shown here is derived from an EMBL/GenBank/DDBJ whole genome shotgun (WGS) entry which is preliminary data.</text>
</comment>
<feature type="transmembrane region" description="Helical" evidence="7">
    <location>
        <begin position="7"/>
        <end position="25"/>
    </location>
</feature>
<dbReference type="GO" id="GO:0005886">
    <property type="term" value="C:plasma membrane"/>
    <property type="evidence" value="ECO:0007669"/>
    <property type="project" value="UniProtKB-SubCell"/>
</dbReference>
<evidence type="ECO:0000256" key="6">
    <source>
        <dbReference type="ARBA" id="ARBA00023136"/>
    </source>
</evidence>
<proteinExistence type="inferred from homology"/>
<evidence type="ECO:0000259" key="8">
    <source>
        <dbReference type="Pfam" id="PF01757"/>
    </source>
</evidence>
<feature type="transmembrane region" description="Helical" evidence="7">
    <location>
        <begin position="97"/>
        <end position="114"/>
    </location>
</feature>
<dbReference type="PATRIC" id="fig|796943.3.peg.1851"/>
<dbReference type="AlphaFoldDB" id="G9WPW1"/>
<gene>
    <name evidence="9" type="ORF">HMPREF9625_01394</name>
</gene>
<feature type="domain" description="Acyltransferase 3" evidence="8">
    <location>
        <begin position="16"/>
        <end position="325"/>
    </location>
</feature>
<dbReference type="PANTHER" id="PTHR40074:SF2">
    <property type="entry name" value="O-ACETYLTRANSFERASE WECH"/>
    <property type="match status" value="1"/>
</dbReference>
<dbReference type="EMBL" id="AFZC02000001">
    <property type="protein sequence ID" value="EHL10394.1"/>
    <property type="molecule type" value="Genomic_DNA"/>
</dbReference>
<dbReference type="RefSeq" id="WP_009535240.1">
    <property type="nucleotide sequence ID" value="NZ_KE148312.1"/>
</dbReference>
<dbReference type="Proteomes" id="UP000018461">
    <property type="component" value="Unassembled WGS sequence"/>
</dbReference>
<dbReference type="Pfam" id="PF01757">
    <property type="entry name" value="Acyl_transf_3"/>
    <property type="match status" value="1"/>
</dbReference>
<accession>G9WPW1</accession>
<organism evidence="9 10">
    <name type="scientific">Oribacterium parvum ACB1</name>
    <dbReference type="NCBI Taxonomy" id="796943"/>
    <lineage>
        <taxon>Bacteria</taxon>
        <taxon>Bacillati</taxon>
        <taxon>Bacillota</taxon>
        <taxon>Clostridia</taxon>
        <taxon>Lachnospirales</taxon>
        <taxon>Lachnospiraceae</taxon>
        <taxon>Oribacterium</taxon>
    </lineage>
</organism>
<feature type="transmembrane region" description="Helical" evidence="7">
    <location>
        <begin position="256"/>
        <end position="278"/>
    </location>
</feature>
<feature type="transmembrane region" description="Helical" evidence="7">
    <location>
        <begin position="305"/>
        <end position="328"/>
    </location>
</feature>
<dbReference type="GO" id="GO:0009246">
    <property type="term" value="P:enterobacterial common antigen biosynthetic process"/>
    <property type="evidence" value="ECO:0007669"/>
    <property type="project" value="TreeGrafter"/>
</dbReference>
<evidence type="ECO:0000256" key="5">
    <source>
        <dbReference type="ARBA" id="ARBA00022989"/>
    </source>
</evidence>
<feature type="transmembrane region" description="Helical" evidence="7">
    <location>
        <begin position="348"/>
        <end position="368"/>
    </location>
</feature>